<protein>
    <submittedName>
        <fullName evidence="2">Uncharacterized protein</fullName>
    </submittedName>
</protein>
<proteinExistence type="predicted"/>
<evidence type="ECO:0000313" key="2">
    <source>
        <dbReference type="EMBL" id="KAJ8061661.1"/>
    </source>
</evidence>
<gene>
    <name evidence="2" type="ORF">OCU04_009462</name>
</gene>
<sequence>MLFKTIQITLFSALAFAAPIASNNIILPRVAAIDLINGIAPDALTTCAGAEFPDECATADHAARSIADAINGQEFQAGEAAAIIALIAYETAEFKYNIHHFPHLEPGQGTRNMQHANFNLQYARSIPELAADLAKITTATTADGLTDVQKNQIMDLVADDKYTWKSAGWYMKTYCPNVRAGLAAGSDAAWEEYMLCVGTTSDEKRLPFWIRAKKTLGVGV</sequence>
<dbReference type="AlphaFoldDB" id="A0A9X0AF74"/>
<dbReference type="Proteomes" id="UP001152300">
    <property type="component" value="Unassembled WGS sequence"/>
</dbReference>
<comment type="caution">
    <text evidence="2">The sequence shown here is derived from an EMBL/GenBank/DDBJ whole genome shotgun (WGS) entry which is preliminary data.</text>
</comment>
<keyword evidence="3" id="KW-1185">Reference proteome</keyword>
<evidence type="ECO:0000313" key="3">
    <source>
        <dbReference type="Proteomes" id="UP001152300"/>
    </source>
</evidence>
<organism evidence="2 3">
    <name type="scientific">Sclerotinia nivalis</name>
    <dbReference type="NCBI Taxonomy" id="352851"/>
    <lineage>
        <taxon>Eukaryota</taxon>
        <taxon>Fungi</taxon>
        <taxon>Dikarya</taxon>
        <taxon>Ascomycota</taxon>
        <taxon>Pezizomycotina</taxon>
        <taxon>Leotiomycetes</taxon>
        <taxon>Helotiales</taxon>
        <taxon>Sclerotiniaceae</taxon>
        <taxon>Sclerotinia</taxon>
    </lineage>
</organism>
<feature type="signal peptide" evidence="1">
    <location>
        <begin position="1"/>
        <end position="17"/>
    </location>
</feature>
<reference evidence="2" key="1">
    <citation type="submission" date="2022-11" db="EMBL/GenBank/DDBJ databases">
        <title>Genome Resource of Sclerotinia nivalis Strain SnTB1, a Plant Pathogen Isolated from American Ginseng.</title>
        <authorList>
            <person name="Fan S."/>
        </authorList>
    </citation>
    <scope>NUCLEOTIDE SEQUENCE</scope>
    <source>
        <strain evidence="2">SnTB1</strain>
    </source>
</reference>
<feature type="chain" id="PRO_5040751957" evidence="1">
    <location>
        <begin position="18"/>
        <end position="220"/>
    </location>
</feature>
<accession>A0A9X0AF74</accession>
<keyword evidence="1" id="KW-0732">Signal</keyword>
<dbReference type="EMBL" id="JAPEIS010000011">
    <property type="protein sequence ID" value="KAJ8061661.1"/>
    <property type="molecule type" value="Genomic_DNA"/>
</dbReference>
<dbReference type="OrthoDB" id="2349272at2759"/>
<evidence type="ECO:0000256" key="1">
    <source>
        <dbReference type="SAM" id="SignalP"/>
    </source>
</evidence>
<name>A0A9X0AF74_9HELO</name>